<feature type="chain" id="PRO_5030942854" description="Secreted protein" evidence="2">
    <location>
        <begin position="25"/>
        <end position="98"/>
    </location>
</feature>
<comment type="caution">
    <text evidence="3">The sequence shown here is derived from an EMBL/GenBank/DDBJ whole genome shotgun (WGS) entry which is preliminary data.</text>
</comment>
<protein>
    <recommendedName>
        <fullName evidence="5">Secreted protein</fullName>
    </recommendedName>
</protein>
<evidence type="ECO:0008006" key="5">
    <source>
        <dbReference type="Google" id="ProtNLM"/>
    </source>
</evidence>
<feature type="signal peptide" evidence="2">
    <location>
        <begin position="1"/>
        <end position="24"/>
    </location>
</feature>
<dbReference type="EMBL" id="JACHWB010000011">
    <property type="protein sequence ID" value="MBB3021513.1"/>
    <property type="molecule type" value="Genomic_DNA"/>
</dbReference>
<evidence type="ECO:0000313" key="4">
    <source>
        <dbReference type="Proteomes" id="UP000532010"/>
    </source>
</evidence>
<dbReference type="InterPro" id="IPR006311">
    <property type="entry name" value="TAT_signal"/>
</dbReference>
<evidence type="ECO:0000313" key="3">
    <source>
        <dbReference type="EMBL" id="MBB3021513.1"/>
    </source>
</evidence>
<feature type="compositionally biased region" description="Low complexity" evidence="1">
    <location>
        <begin position="68"/>
        <end position="81"/>
    </location>
</feature>
<dbReference type="Proteomes" id="UP000532010">
    <property type="component" value="Unassembled WGS sequence"/>
</dbReference>
<name>A0A7W4VQL0_9HYPH</name>
<feature type="region of interest" description="Disordered" evidence="1">
    <location>
        <begin position="21"/>
        <end position="98"/>
    </location>
</feature>
<reference evidence="3 4" key="1">
    <citation type="submission" date="2020-08" db="EMBL/GenBank/DDBJ databases">
        <title>The Agave Microbiome: Exploring the role of microbial communities in plant adaptations to desert environments.</title>
        <authorList>
            <person name="Partida-Martinez L.P."/>
        </authorList>
    </citation>
    <scope>NUCLEOTIDE SEQUENCE [LARGE SCALE GENOMIC DNA]</scope>
    <source>
        <strain evidence="3 4">AT3.9</strain>
    </source>
</reference>
<gene>
    <name evidence="3" type="ORF">FHR70_004614</name>
</gene>
<organism evidence="3 4">
    <name type="scientific">Microvirga lupini</name>
    <dbReference type="NCBI Taxonomy" id="420324"/>
    <lineage>
        <taxon>Bacteria</taxon>
        <taxon>Pseudomonadati</taxon>
        <taxon>Pseudomonadota</taxon>
        <taxon>Alphaproteobacteria</taxon>
        <taxon>Hyphomicrobiales</taxon>
        <taxon>Methylobacteriaceae</taxon>
        <taxon>Microvirga</taxon>
    </lineage>
</organism>
<proteinExistence type="predicted"/>
<dbReference type="AlphaFoldDB" id="A0A7W4VQL0"/>
<keyword evidence="4" id="KW-1185">Reference proteome</keyword>
<keyword evidence="2" id="KW-0732">Signal</keyword>
<evidence type="ECO:0000256" key="1">
    <source>
        <dbReference type="SAM" id="MobiDB-lite"/>
    </source>
</evidence>
<dbReference type="PROSITE" id="PS51318">
    <property type="entry name" value="TAT"/>
    <property type="match status" value="1"/>
</dbReference>
<sequence>MITRRLLLNWLVGAAVAIPLGSSASTDADAQPRPEHRRHAPVVQEALPRRGDGSVGHGPVAGSSGCRAVGSGALAAGSAQGNERGSSEPVPEPRRLER</sequence>
<evidence type="ECO:0000256" key="2">
    <source>
        <dbReference type="SAM" id="SignalP"/>
    </source>
</evidence>
<accession>A0A7W4VQL0</accession>